<feature type="compositionally biased region" description="Polar residues" evidence="2">
    <location>
        <begin position="40"/>
        <end position="55"/>
    </location>
</feature>
<keyword evidence="5" id="KW-0378">Hydrolase</keyword>
<feature type="compositionally biased region" description="Acidic residues" evidence="2">
    <location>
        <begin position="944"/>
        <end position="978"/>
    </location>
</feature>
<dbReference type="OrthoDB" id="6513042at2759"/>
<evidence type="ECO:0000259" key="3">
    <source>
        <dbReference type="Pfam" id="PF13086"/>
    </source>
</evidence>
<dbReference type="InterPro" id="IPR027417">
    <property type="entry name" value="P-loop_NTPase"/>
</dbReference>
<sequence>MATKGNMHGEGNVKIARQDLSKLVAVPKLPPRSKPAPVAPSNSSPQTGTASSDSTFPRRETISTTAKSPRYGDDETSKTTRELVKWEYDVYATPFIPSALRSINTEEAVVITTKPKYWIDSQAYAHTFIGTSFIPDRPLNALETKYKQVTLPEERFIKDSYFQYFNRLMNIESAAKTQEHETHALYKVPLHRISTPDGQIWALSVPGLREDSPVVEMGDTLQIRQLWMDSAGNPMPVPMYMESHGMGHPSHAPVFYKTWTGVQHNGSVYSINRAQETVYLKVEGLDFLHLGSNVVPLEANVSFPLRYGLLGVQRGALARVNLELRQTVCLFHQNNLTNLDDGRIDFDGVPEVEYASTGTPEKCTCALHNDWVRRMLFPRERDGQLQTRLRKIPHRALFDPAVNYEQAHAVNDICASDYGTLPYLISGPPGTGKTKTLVETAMQLLNTTKTAHMIICAPSEAAADTLALRLKHYLNNKQLFRLNRPGRADNEVPRELMQYCYIENDMFYLPPFKTLMAFNVVVTSSRDVAILAEVRVTNNDLWTLERNMFSALHPEDQAPTPSLHWGALLIDEAAQATEIDVLPAISVVCPPSAYPTHLPQTRLVLAGDDNQLGPRTASRDPEFSTSLFARLSGRTLYKDHPLSRSNLKPSSGPPVIKRSMLPIIYPPFTLLVRNYRSHPAILSVPSSLFYNDTLMPEAPTPSTPLQQSSLWRGRKWPVLFIPHIGPDEIERDGGGWYNIREARLACSIAQTLVEESRVQQKDICIMSPFAAQVKLLRFLIRSETYGGGAGLWEVNIGPLEAFQGLENRVVIICTTRTRERFLDMDEKRGLGIIGQKRKMNVALTRAKEALFVIGSPVVLGQDEHWRQWLAFCWRNGLVADKKAVWKGDEEGFGKEKIGVLERALIVKENHGSKYERALGAGAASHDINGNSDYEAWIESLREALDEEDQDDEDGEGSEEYENEDEDEIENSDGEEDSQGESSTEKLLP</sequence>
<evidence type="ECO:0000313" key="6">
    <source>
        <dbReference type="Proteomes" id="UP000800039"/>
    </source>
</evidence>
<dbReference type="Proteomes" id="UP000800039">
    <property type="component" value="Unassembled WGS sequence"/>
</dbReference>
<feature type="region of interest" description="Disordered" evidence="2">
    <location>
        <begin position="938"/>
        <end position="988"/>
    </location>
</feature>
<dbReference type="CDD" id="cd18808">
    <property type="entry name" value="SF1_C_Upf1"/>
    <property type="match status" value="1"/>
</dbReference>
<keyword evidence="6" id="KW-1185">Reference proteome</keyword>
<dbReference type="Gene3D" id="3.40.50.300">
    <property type="entry name" value="P-loop containing nucleotide triphosphate hydrolases"/>
    <property type="match status" value="2"/>
</dbReference>
<feature type="domain" description="DNA2/NAM7 helicase-like C-terminal" evidence="4">
    <location>
        <begin position="668"/>
        <end position="855"/>
    </location>
</feature>
<dbReference type="InterPro" id="IPR045055">
    <property type="entry name" value="DNA2/NAM7-like"/>
</dbReference>
<feature type="domain" description="DNA2/NAM7 helicase helicase" evidence="3">
    <location>
        <begin position="402"/>
        <end position="489"/>
    </location>
</feature>
<dbReference type="InterPro" id="IPR047187">
    <property type="entry name" value="SF1_C_Upf1"/>
</dbReference>
<dbReference type="EMBL" id="ML976616">
    <property type="protein sequence ID" value="KAF1845480.1"/>
    <property type="molecule type" value="Genomic_DNA"/>
</dbReference>
<keyword evidence="1" id="KW-0547">Nucleotide-binding</keyword>
<dbReference type="InterPro" id="IPR041677">
    <property type="entry name" value="DNA2/NAM7_AAA_11"/>
</dbReference>
<feature type="compositionally biased region" description="Pro residues" evidence="2">
    <location>
        <begin position="28"/>
        <end position="38"/>
    </location>
</feature>
<dbReference type="GO" id="GO:0016787">
    <property type="term" value="F:hydrolase activity"/>
    <property type="evidence" value="ECO:0007669"/>
    <property type="project" value="UniProtKB-KW"/>
</dbReference>
<dbReference type="PANTHER" id="PTHR10887:SF322">
    <property type="entry name" value="HELICASE MOV-10"/>
    <property type="match status" value="1"/>
</dbReference>
<protein>
    <submittedName>
        <fullName evidence="5">P-loop containing nucleoside triphosphate hydrolase protein</fullName>
    </submittedName>
</protein>
<dbReference type="RefSeq" id="XP_040788043.1">
    <property type="nucleotide sequence ID" value="XM_040933355.1"/>
</dbReference>
<dbReference type="AlphaFoldDB" id="A0A9P4L7Y8"/>
<dbReference type="GeneID" id="63850606"/>
<accession>A0A9P4L7Y8</accession>
<proteinExistence type="predicted"/>
<evidence type="ECO:0000313" key="5">
    <source>
        <dbReference type="EMBL" id="KAF1845480.1"/>
    </source>
</evidence>
<evidence type="ECO:0000256" key="2">
    <source>
        <dbReference type="SAM" id="MobiDB-lite"/>
    </source>
</evidence>
<gene>
    <name evidence="5" type="ORF">K460DRAFT_366357</name>
</gene>
<dbReference type="Pfam" id="PF13087">
    <property type="entry name" value="AAA_12"/>
    <property type="match status" value="1"/>
</dbReference>
<dbReference type="GO" id="GO:0035194">
    <property type="term" value="P:regulatory ncRNA-mediated post-transcriptional gene silencing"/>
    <property type="evidence" value="ECO:0007669"/>
    <property type="project" value="TreeGrafter"/>
</dbReference>
<organism evidence="5 6">
    <name type="scientific">Cucurbitaria berberidis CBS 394.84</name>
    <dbReference type="NCBI Taxonomy" id="1168544"/>
    <lineage>
        <taxon>Eukaryota</taxon>
        <taxon>Fungi</taxon>
        <taxon>Dikarya</taxon>
        <taxon>Ascomycota</taxon>
        <taxon>Pezizomycotina</taxon>
        <taxon>Dothideomycetes</taxon>
        <taxon>Pleosporomycetidae</taxon>
        <taxon>Pleosporales</taxon>
        <taxon>Pleosporineae</taxon>
        <taxon>Cucurbitariaceae</taxon>
        <taxon>Cucurbitaria</taxon>
    </lineage>
</organism>
<evidence type="ECO:0000259" key="4">
    <source>
        <dbReference type="Pfam" id="PF13087"/>
    </source>
</evidence>
<evidence type="ECO:0000256" key="1">
    <source>
        <dbReference type="ARBA" id="ARBA00022806"/>
    </source>
</evidence>
<dbReference type="InterPro" id="IPR041679">
    <property type="entry name" value="DNA2/NAM7-like_C"/>
</dbReference>
<comment type="caution">
    <text evidence="5">The sequence shown here is derived from an EMBL/GenBank/DDBJ whole genome shotgun (WGS) entry which is preliminary data.</text>
</comment>
<dbReference type="PANTHER" id="PTHR10887">
    <property type="entry name" value="DNA2/NAM7 HELICASE FAMILY"/>
    <property type="match status" value="1"/>
</dbReference>
<feature type="region of interest" description="Disordered" evidence="2">
    <location>
        <begin position="22"/>
        <end position="78"/>
    </location>
</feature>
<dbReference type="Pfam" id="PF13086">
    <property type="entry name" value="AAA_11"/>
    <property type="match status" value="1"/>
</dbReference>
<reference evidence="5" key="1">
    <citation type="submission" date="2020-01" db="EMBL/GenBank/DDBJ databases">
        <authorList>
            <consortium name="DOE Joint Genome Institute"/>
            <person name="Haridas S."/>
            <person name="Albert R."/>
            <person name="Binder M."/>
            <person name="Bloem J."/>
            <person name="Labutti K."/>
            <person name="Salamov A."/>
            <person name="Andreopoulos B."/>
            <person name="Baker S.E."/>
            <person name="Barry K."/>
            <person name="Bills G."/>
            <person name="Bluhm B.H."/>
            <person name="Cannon C."/>
            <person name="Castanera R."/>
            <person name="Culley D.E."/>
            <person name="Daum C."/>
            <person name="Ezra D."/>
            <person name="Gonzalez J.B."/>
            <person name="Henrissat B."/>
            <person name="Kuo A."/>
            <person name="Liang C."/>
            <person name="Lipzen A."/>
            <person name="Lutzoni F."/>
            <person name="Magnuson J."/>
            <person name="Mondo S."/>
            <person name="Nolan M."/>
            <person name="Ohm R."/>
            <person name="Pangilinan J."/>
            <person name="Park H.-J."/>
            <person name="Ramirez L."/>
            <person name="Alfaro M."/>
            <person name="Sun H."/>
            <person name="Tritt A."/>
            <person name="Yoshinaga Y."/>
            <person name="Zwiers L.-H."/>
            <person name="Turgeon B.G."/>
            <person name="Goodwin S.B."/>
            <person name="Spatafora J.W."/>
            <person name="Crous P.W."/>
            <person name="Grigoriev I.V."/>
        </authorList>
    </citation>
    <scope>NUCLEOTIDE SEQUENCE</scope>
    <source>
        <strain evidence="5">CBS 394.84</strain>
    </source>
</reference>
<dbReference type="GO" id="GO:0004386">
    <property type="term" value="F:helicase activity"/>
    <property type="evidence" value="ECO:0007669"/>
    <property type="project" value="InterPro"/>
</dbReference>
<keyword evidence="1" id="KW-0067">ATP-binding</keyword>
<dbReference type="FunFam" id="3.40.50.300:FF:006154">
    <property type="entry name" value="Predicted protein"/>
    <property type="match status" value="1"/>
</dbReference>
<dbReference type="GO" id="GO:0005829">
    <property type="term" value="C:cytosol"/>
    <property type="evidence" value="ECO:0007669"/>
    <property type="project" value="TreeGrafter"/>
</dbReference>
<dbReference type="SUPFAM" id="SSF52540">
    <property type="entry name" value="P-loop containing nucleoside triphosphate hydrolases"/>
    <property type="match status" value="1"/>
</dbReference>
<name>A0A9P4L7Y8_9PLEO</name>
<keyword evidence="1" id="KW-0347">Helicase</keyword>